<dbReference type="InterPro" id="IPR001278">
    <property type="entry name" value="Arg-tRNA-ligase"/>
</dbReference>
<keyword evidence="4 9" id="KW-0547">Nucleotide-binding</keyword>
<evidence type="ECO:0000256" key="5">
    <source>
        <dbReference type="ARBA" id="ARBA00022840"/>
    </source>
</evidence>
<dbReference type="Proteomes" id="UP001235939">
    <property type="component" value="Chromosome 15"/>
</dbReference>
<protein>
    <recommendedName>
        <fullName evidence="2">arginine--tRNA ligase</fullName>
        <ecNumber evidence="2">6.1.1.19</ecNumber>
    </recommendedName>
</protein>
<evidence type="ECO:0000256" key="8">
    <source>
        <dbReference type="ARBA" id="ARBA00049339"/>
    </source>
</evidence>
<evidence type="ECO:0000256" key="7">
    <source>
        <dbReference type="ARBA" id="ARBA00023146"/>
    </source>
</evidence>
<reference evidence="12 13" key="1">
    <citation type="submission" date="2022-01" db="EMBL/GenBank/DDBJ databases">
        <title>A chromosomal length assembly of Cordylochernes scorpioides.</title>
        <authorList>
            <person name="Zeh D."/>
            <person name="Zeh J."/>
        </authorList>
    </citation>
    <scope>NUCLEOTIDE SEQUENCE [LARGE SCALE GENOMIC DNA]</scope>
    <source>
        <strain evidence="12">IN4F17</strain>
        <tissue evidence="12">Whole Body</tissue>
    </source>
</reference>
<evidence type="ECO:0000256" key="9">
    <source>
        <dbReference type="RuleBase" id="RU363038"/>
    </source>
</evidence>
<dbReference type="PANTHER" id="PTHR11956">
    <property type="entry name" value="ARGINYL-TRNA SYNTHETASE"/>
    <property type="match status" value="1"/>
</dbReference>
<comment type="similarity">
    <text evidence="1 9">Belongs to the class-I aminoacyl-tRNA synthetase family.</text>
</comment>
<keyword evidence="3 9" id="KW-0436">Ligase</keyword>
<keyword evidence="13" id="KW-1185">Reference proteome</keyword>
<dbReference type="SMART" id="SM00836">
    <property type="entry name" value="DALR_1"/>
    <property type="match status" value="1"/>
</dbReference>
<evidence type="ECO:0000256" key="3">
    <source>
        <dbReference type="ARBA" id="ARBA00022598"/>
    </source>
</evidence>
<organism evidence="12 13">
    <name type="scientific">Cordylochernes scorpioides</name>
    <dbReference type="NCBI Taxonomy" id="51811"/>
    <lineage>
        <taxon>Eukaryota</taxon>
        <taxon>Metazoa</taxon>
        <taxon>Ecdysozoa</taxon>
        <taxon>Arthropoda</taxon>
        <taxon>Chelicerata</taxon>
        <taxon>Arachnida</taxon>
        <taxon>Pseudoscorpiones</taxon>
        <taxon>Cheliferoidea</taxon>
        <taxon>Chernetidae</taxon>
        <taxon>Cordylochernes</taxon>
    </lineage>
</organism>
<dbReference type="EC" id="6.1.1.19" evidence="2"/>
<evidence type="ECO:0000256" key="1">
    <source>
        <dbReference type="ARBA" id="ARBA00005594"/>
    </source>
</evidence>
<dbReference type="PANTHER" id="PTHR11956:SF5">
    <property type="entry name" value="ARGININE--TRNA LIGASE, CYTOPLASMIC"/>
    <property type="match status" value="1"/>
</dbReference>
<evidence type="ECO:0000256" key="10">
    <source>
        <dbReference type="SAM" id="MobiDB-lite"/>
    </source>
</evidence>
<comment type="catalytic activity">
    <reaction evidence="8">
        <text>tRNA(Arg) + L-arginine + ATP = L-arginyl-tRNA(Arg) + AMP + diphosphate</text>
        <dbReference type="Rhea" id="RHEA:20301"/>
        <dbReference type="Rhea" id="RHEA-COMP:9658"/>
        <dbReference type="Rhea" id="RHEA-COMP:9673"/>
        <dbReference type="ChEBI" id="CHEBI:30616"/>
        <dbReference type="ChEBI" id="CHEBI:32682"/>
        <dbReference type="ChEBI" id="CHEBI:33019"/>
        <dbReference type="ChEBI" id="CHEBI:78442"/>
        <dbReference type="ChEBI" id="CHEBI:78513"/>
        <dbReference type="ChEBI" id="CHEBI:456215"/>
        <dbReference type="EC" id="6.1.1.19"/>
    </reaction>
</comment>
<dbReference type="Pfam" id="PF00750">
    <property type="entry name" value="tRNA-synt_1d"/>
    <property type="match status" value="1"/>
</dbReference>
<dbReference type="InterPro" id="IPR008909">
    <property type="entry name" value="DALR_anticod-bd"/>
</dbReference>
<name>A0ABY6LCK4_9ARAC</name>
<dbReference type="Gene3D" id="3.40.50.620">
    <property type="entry name" value="HUPs"/>
    <property type="match status" value="1"/>
</dbReference>
<dbReference type="Pfam" id="PF05746">
    <property type="entry name" value="DALR_1"/>
    <property type="match status" value="1"/>
</dbReference>
<dbReference type="InterPro" id="IPR009080">
    <property type="entry name" value="tRNAsynth_Ia_anticodon-bd"/>
</dbReference>
<gene>
    <name evidence="12" type="ORF">LAZ67_15001792</name>
</gene>
<evidence type="ECO:0000256" key="6">
    <source>
        <dbReference type="ARBA" id="ARBA00022917"/>
    </source>
</evidence>
<dbReference type="InterPro" id="IPR014729">
    <property type="entry name" value="Rossmann-like_a/b/a_fold"/>
</dbReference>
<keyword evidence="5 9" id="KW-0067">ATP-binding</keyword>
<keyword evidence="7 9" id="KW-0030">Aminoacyl-tRNA synthetase</keyword>
<keyword evidence="6 9" id="KW-0648">Protein biosynthesis</keyword>
<accession>A0ABY6LCK4</accession>
<feature type="domain" description="DALR anticodon binding" evidence="11">
    <location>
        <begin position="155"/>
        <end position="281"/>
    </location>
</feature>
<evidence type="ECO:0000313" key="12">
    <source>
        <dbReference type="EMBL" id="UYV77638.1"/>
    </source>
</evidence>
<proteinExistence type="inferred from homology"/>
<sequence>MQSGLQANPTPGPEPHGHLQGDGMLQELTTDQKVCVRNYTKPAAEQAGWLDPSKVRVDHVGFGVVLGEDKKKFKTRSGETVRLVDLLDEGMMRAQAKLREKEREQVLTPQELKAAQEAVAYGCIKYADLSHNRNHEYVFSFDRMLSDKGNTAVYLLYVVTRIRSIARNAKVSQEVLRKYHADNPITLSSPKEINLAKALLKFPEVILEILDGLSLHVLCEYLYNLSTYFTDFYDNCYCIVKDKTTGEIVSVNYSRLLLCEATALVMEKGLHILGIKTVAKM</sequence>
<dbReference type="SUPFAM" id="SSF52374">
    <property type="entry name" value="Nucleotidylyl transferase"/>
    <property type="match status" value="1"/>
</dbReference>
<evidence type="ECO:0000313" key="13">
    <source>
        <dbReference type="Proteomes" id="UP001235939"/>
    </source>
</evidence>
<dbReference type="SUPFAM" id="SSF47323">
    <property type="entry name" value="Anticodon-binding domain of a subclass of class I aminoacyl-tRNA synthetases"/>
    <property type="match status" value="1"/>
</dbReference>
<evidence type="ECO:0000259" key="11">
    <source>
        <dbReference type="SMART" id="SM00836"/>
    </source>
</evidence>
<feature type="region of interest" description="Disordered" evidence="10">
    <location>
        <begin position="1"/>
        <end position="22"/>
    </location>
</feature>
<evidence type="ECO:0000256" key="2">
    <source>
        <dbReference type="ARBA" id="ARBA00012837"/>
    </source>
</evidence>
<dbReference type="InterPro" id="IPR035684">
    <property type="entry name" value="ArgRS_core"/>
</dbReference>
<dbReference type="Gene3D" id="1.10.730.10">
    <property type="entry name" value="Isoleucyl-tRNA Synthetase, Domain 1"/>
    <property type="match status" value="1"/>
</dbReference>
<evidence type="ECO:0000256" key="4">
    <source>
        <dbReference type="ARBA" id="ARBA00022741"/>
    </source>
</evidence>
<dbReference type="EMBL" id="CP092877">
    <property type="protein sequence ID" value="UYV77638.1"/>
    <property type="molecule type" value="Genomic_DNA"/>
</dbReference>